<dbReference type="PROSITE" id="PS51318">
    <property type="entry name" value="TAT"/>
    <property type="match status" value="1"/>
</dbReference>
<proteinExistence type="predicted"/>
<dbReference type="SUPFAM" id="SSF52833">
    <property type="entry name" value="Thioredoxin-like"/>
    <property type="match status" value="1"/>
</dbReference>
<name>A0A3S0XC22_9BURK</name>
<keyword evidence="1" id="KW-0732">Signal</keyword>
<dbReference type="PANTHER" id="PTHR42852">
    <property type="entry name" value="THIOL:DISULFIDE INTERCHANGE PROTEIN DSBE"/>
    <property type="match status" value="1"/>
</dbReference>
<evidence type="ECO:0000313" key="4">
    <source>
        <dbReference type="Proteomes" id="UP000281118"/>
    </source>
</evidence>
<dbReference type="OrthoDB" id="9811352at2"/>
<dbReference type="Gene3D" id="3.40.30.10">
    <property type="entry name" value="Glutaredoxin"/>
    <property type="match status" value="1"/>
</dbReference>
<sequence>MMSRRAFSGLAAGASALAAAAGGAWPAHSALAASPGLRDYGKAPEFTGIDKWLNSEPLTMKGLSGKVVLVDFWTYSCINCIRTLPHVVRWYETYKDRGFTVVGVHSPEFAYEKLTRNVQDAIERFNIRYPVAQDNGFATWRAYSNQYWPAFYLADSSGQVMRQHFGEGEYAEMEAAIQALLARRPAA</sequence>
<dbReference type="EMBL" id="RXFT01000010">
    <property type="protein sequence ID" value="RUR69796.1"/>
    <property type="molecule type" value="Genomic_DNA"/>
</dbReference>
<evidence type="ECO:0000313" key="3">
    <source>
        <dbReference type="EMBL" id="RUR69796.1"/>
    </source>
</evidence>
<dbReference type="PANTHER" id="PTHR42852:SF13">
    <property type="entry name" value="PROTEIN DIPZ"/>
    <property type="match status" value="1"/>
</dbReference>
<evidence type="ECO:0000259" key="2">
    <source>
        <dbReference type="PROSITE" id="PS51352"/>
    </source>
</evidence>
<dbReference type="Pfam" id="PF08534">
    <property type="entry name" value="Redoxin"/>
    <property type="match status" value="1"/>
</dbReference>
<protein>
    <submittedName>
        <fullName evidence="3">Redoxin domain-containing protein</fullName>
    </submittedName>
</protein>
<dbReference type="InterPro" id="IPR050553">
    <property type="entry name" value="Thioredoxin_ResA/DsbE_sf"/>
</dbReference>
<organism evidence="3 4">
    <name type="scientific">Variovorax guangxiensis</name>
    <dbReference type="NCBI Taxonomy" id="1775474"/>
    <lineage>
        <taxon>Bacteria</taxon>
        <taxon>Pseudomonadati</taxon>
        <taxon>Pseudomonadota</taxon>
        <taxon>Betaproteobacteria</taxon>
        <taxon>Burkholderiales</taxon>
        <taxon>Comamonadaceae</taxon>
        <taxon>Variovorax</taxon>
    </lineage>
</organism>
<comment type="caution">
    <text evidence="3">The sequence shown here is derived from an EMBL/GenBank/DDBJ whole genome shotgun (WGS) entry which is preliminary data.</text>
</comment>
<dbReference type="InterPro" id="IPR006311">
    <property type="entry name" value="TAT_signal"/>
</dbReference>
<accession>A0A3S0XC22</accession>
<dbReference type="Proteomes" id="UP000281118">
    <property type="component" value="Unassembled WGS sequence"/>
</dbReference>
<dbReference type="GO" id="GO:0016491">
    <property type="term" value="F:oxidoreductase activity"/>
    <property type="evidence" value="ECO:0007669"/>
    <property type="project" value="InterPro"/>
</dbReference>
<feature type="signal peptide" evidence="1">
    <location>
        <begin position="1"/>
        <end position="29"/>
    </location>
</feature>
<dbReference type="CDD" id="cd03012">
    <property type="entry name" value="TlpA_like_DipZ_like"/>
    <property type="match status" value="1"/>
</dbReference>
<dbReference type="RefSeq" id="WP_126024058.1">
    <property type="nucleotide sequence ID" value="NZ_RXFT01000010.1"/>
</dbReference>
<evidence type="ECO:0000256" key="1">
    <source>
        <dbReference type="SAM" id="SignalP"/>
    </source>
</evidence>
<reference evidence="3 4" key="1">
    <citation type="submission" date="2018-12" db="EMBL/GenBank/DDBJ databases">
        <title>The genome sequences of Variovorax guangxiensis DSM 27352.</title>
        <authorList>
            <person name="Gao J."/>
            <person name="Sun J."/>
        </authorList>
    </citation>
    <scope>NUCLEOTIDE SEQUENCE [LARGE SCALE GENOMIC DNA]</scope>
    <source>
        <strain evidence="3 4">DSM 27352</strain>
    </source>
</reference>
<dbReference type="InterPro" id="IPR013740">
    <property type="entry name" value="Redoxin"/>
</dbReference>
<gene>
    <name evidence="3" type="ORF">EJP67_22315</name>
</gene>
<dbReference type="InterPro" id="IPR013766">
    <property type="entry name" value="Thioredoxin_domain"/>
</dbReference>
<dbReference type="InterPro" id="IPR036249">
    <property type="entry name" value="Thioredoxin-like_sf"/>
</dbReference>
<dbReference type="AlphaFoldDB" id="A0A3S0XC22"/>
<dbReference type="PROSITE" id="PS51352">
    <property type="entry name" value="THIOREDOXIN_2"/>
    <property type="match status" value="1"/>
</dbReference>
<feature type="domain" description="Thioredoxin" evidence="2">
    <location>
        <begin position="37"/>
        <end position="182"/>
    </location>
</feature>
<feature type="chain" id="PRO_5018582568" evidence="1">
    <location>
        <begin position="30"/>
        <end position="187"/>
    </location>
</feature>